<accession>A0A1D1UTN3</accession>
<organism evidence="1 2">
    <name type="scientific">Ramazzottius varieornatus</name>
    <name type="common">Water bear</name>
    <name type="synonym">Tardigrade</name>
    <dbReference type="NCBI Taxonomy" id="947166"/>
    <lineage>
        <taxon>Eukaryota</taxon>
        <taxon>Metazoa</taxon>
        <taxon>Ecdysozoa</taxon>
        <taxon>Tardigrada</taxon>
        <taxon>Eutardigrada</taxon>
        <taxon>Parachela</taxon>
        <taxon>Hypsibioidea</taxon>
        <taxon>Ramazzottiidae</taxon>
        <taxon>Ramazzottius</taxon>
    </lineage>
</organism>
<name>A0A1D1UTN3_RAMVA</name>
<keyword evidence="2" id="KW-1185">Reference proteome</keyword>
<gene>
    <name evidence="1" type="primary">RvY_05034-1</name>
    <name evidence="1" type="synonym">RvY_05034.1</name>
    <name evidence="1" type="ORF">RvY_05034</name>
</gene>
<evidence type="ECO:0000313" key="1">
    <source>
        <dbReference type="EMBL" id="GAU93034.1"/>
    </source>
</evidence>
<dbReference type="EMBL" id="BDGG01000002">
    <property type="protein sequence ID" value="GAU93034.1"/>
    <property type="molecule type" value="Genomic_DNA"/>
</dbReference>
<comment type="caution">
    <text evidence="1">The sequence shown here is derived from an EMBL/GenBank/DDBJ whole genome shotgun (WGS) entry which is preliminary data.</text>
</comment>
<proteinExistence type="predicted"/>
<protein>
    <submittedName>
        <fullName evidence="1">Uncharacterized protein</fullName>
    </submittedName>
</protein>
<dbReference type="AlphaFoldDB" id="A0A1D1UTN3"/>
<sequence length="98" mass="11357">MTGLIRGLLDTRRFSSVFLCQMPAELRTDYKEDKDGTVFCLISLSIPHVKTEDQGDIEECQLRLEGGRDEEQKIHKSRDERSYKARPQNVITRQCNVI</sequence>
<dbReference type="Proteomes" id="UP000186922">
    <property type="component" value="Unassembled WGS sequence"/>
</dbReference>
<evidence type="ECO:0000313" key="2">
    <source>
        <dbReference type="Proteomes" id="UP000186922"/>
    </source>
</evidence>
<reference evidence="1 2" key="1">
    <citation type="journal article" date="2016" name="Nat. Commun.">
        <title>Extremotolerant tardigrade genome and improved radiotolerance of human cultured cells by tardigrade-unique protein.</title>
        <authorList>
            <person name="Hashimoto T."/>
            <person name="Horikawa D.D."/>
            <person name="Saito Y."/>
            <person name="Kuwahara H."/>
            <person name="Kozuka-Hata H."/>
            <person name="Shin-I T."/>
            <person name="Minakuchi Y."/>
            <person name="Ohishi K."/>
            <person name="Motoyama A."/>
            <person name="Aizu T."/>
            <person name="Enomoto A."/>
            <person name="Kondo K."/>
            <person name="Tanaka S."/>
            <person name="Hara Y."/>
            <person name="Koshikawa S."/>
            <person name="Sagara H."/>
            <person name="Miura T."/>
            <person name="Yokobori S."/>
            <person name="Miyagawa K."/>
            <person name="Suzuki Y."/>
            <person name="Kubo T."/>
            <person name="Oyama M."/>
            <person name="Kohara Y."/>
            <person name="Fujiyama A."/>
            <person name="Arakawa K."/>
            <person name="Katayama T."/>
            <person name="Toyoda A."/>
            <person name="Kunieda T."/>
        </authorList>
    </citation>
    <scope>NUCLEOTIDE SEQUENCE [LARGE SCALE GENOMIC DNA]</scope>
    <source>
        <strain evidence="1 2">YOKOZUNA-1</strain>
    </source>
</reference>